<accession>A0A6L5X6L5</accession>
<evidence type="ECO:0000259" key="6">
    <source>
        <dbReference type="PROSITE" id="PS50052"/>
    </source>
</evidence>
<dbReference type="InterPro" id="IPR020590">
    <property type="entry name" value="Guanylate_kinase_CS"/>
</dbReference>
<evidence type="ECO:0000313" key="7">
    <source>
        <dbReference type="EMBL" id="MSS14524.1"/>
    </source>
</evidence>
<evidence type="ECO:0000256" key="4">
    <source>
        <dbReference type="ARBA" id="ARBA00022777"/>
    </source>
</evidence>
<comment type="catalytic activity">
    <reaction evidence="5">
        <text>GMP + ATP = GDP + ADP</text>
        <dbReference type="Rhea" id="RHEA:20780"/>
        <dbReference type="ChEBI" id="CHEBI:30616"/>
        <dbReference type="ChEBI" id="CHEBI:58115"/>
        <dbReference type="ChEBI" id="CHEBI:58189"/>
        <dbReference type="ChEBI" id="CHEBI:456216"/>
        <dbReference type="EC" id="2.7.4.8"/>
    </reaction>
</comment>
<keyword evidence="8" id="KW-1185">Reference proteome</keyword>
<comment type="caution">
    <text evidence="7">The sequence shown here is derived from an EMBL/GenBank/DDBJ whole genome shotgun (WGS) entry which is preliminary data.</text>
</comment>
<reference evidence="7 8" key="1">
    <citation type="submission" date="2019-08" db="EMBL/GenBank/DDBJ databases">
        <title>In-depth cultivation of the pig gut microbiome towards novel bacterial diversity and tailored functional studies.</title>
        <authorList>
            <person name="Wylensek D."/>
            <person name="Hitch T.C.A."/>
            <person name="Clavel T."/>
        </authorList>
    </citation>
    <scope>NUCLEOTIDE SEQUENCE [LARGE SCALE GENOMIC DNA]</scope>
    <source>
        <strain evidence="7 8">Oil+RF-744-WCA-WT-11</strain>
    </source>
</reference>
<dbReference type="RefSeq" id="WP_154524394.1">
    <property type="nucleotide sequence ID" value="NZ_JAQYJL010000018.1"/>
</dbReference>
<feature type="domain" description="Guanylate kinase-like" evidence="6">
    <location>
        <begin position="2"/>
        <end position="192"/>
    </location>
</feature>
<evidence type="ECO:0000256" key="5">
    <source>
        <dbReference type="ARBA" id="ARBA00048594"/>
    </source>
</evidence>
<name>A0A6L5X6L5_9FIRM</name>
<dbReference type="SUPFAM" id="SSF52540">
    <property type="entry name" value="P-loop containing nucleoside triphosphate hydrolases"/>
    <property type="match status" value="1"/>
</dbReference>
<dbReference type="Pfam" id="PF00625">
    <property type="entry name" value="Guanylate_kin"/>
    <property type="match status" value="1"/>
</dbReference>
<evidence type="ECO:0000256" key="1">
    <source>
        <dbReference type="ARBA" id="ARBA00003531"/>
    </source>
</evidence>
<evidence type="ECO:0000256" key="2">
    <source>
        <dbReference type="ARBA" id="ARBA00005790"/>
    </source>
</evidence>
<comment type="function">
    <text evidence="1">Essential for recycling GMP and indirectly, cGMP.</text>
</comment>
<dbReference type="Gene3D" id="3.40.50.300">
    <property type="entry name" value="P-loop containing nucleotide triphosphate hydrolases"/>
    <property type="match status" value="1"/>
</dbReference>
<dbReference type="PANTHER" id="PTHR23117">
    <property type="entry name" value="GUANYLATE KINASE-RELATED"/>
    <property type="match status" value="1"/>
</dbReference>
<proteinExistence type="inferred from homology"/>
<comment type="similarity">
    <text evidence="2">Belongs to the guanylate kinase family.</text>
</comment>
<organism evidence="7 8">
    <name type="scientific">Porcincola intestinalis</name>
    <dbReference type="NCBI Taxonomy" id="2606632"/>
    <lineage>
        <taxon>Bacteria</taxon>
        <taxon>Bacillati</taxon>
        <taxon>Bacillota</taxon>
        <taxon>Clostridia</taxon>
        <taxon>Lachnospirales</taxon>
        <taxon>Lachnospiraceae</taxon>
        <taxon>Porcincola</taxon>
    </lineage>
</organism>
<dbReference type="PROSITE" id="PS00856">
    <property type="entry name" value="GUANYLATE_KINASE_1"/>
    <property type="match status" value="1"/>
</dbReference>
<sequence length="198" mass="23153">MKHLFYLCGKSASGKDTIYEELLKDESLQLRPLVPYTTRPIRAGEMEGQEYHFTDRETLRRLEKAGKVIEERTYETVCGLWTYFTVDDGILEGDTDVIGIGTLQSYVRLRDYFGEKQVIPLYIQVDDGLRLERALKRERKPGNRRYEEMCRRFLADQADFSEENLRRAGIGRRFQNDENRSICIAEIAAYIRSYQAEG</sequence>
<dbReference type="PROSITE" id="PS50052">
    <property type="entry name" value="GUANYLATE_KINASE_2"/>
    <property type="match status" value="1"/>
</dbReference>
<evidence type="ECO:0000313" key="8">
    <source>
        <dbReference type="Proteomes" id="UP000481852"/>
    </source>
</evidence>
<dbReference type="InterPro" id="IPR008144">
    <property type="entry name" value="Guanylate_kin-like_dom"/>
</dbReference>
<keyword evidence="3" id="KW-0808">Transferase</keyword>
<evidence type="ECO:0000256" key="3">
    <source>
        <dbReference type="ARBA" id="ARBA00022679"/>
    </source>
</evidence>
<keyword evidence="4 7" id="KW-0418">Kinase</keyword>
<dbReference type="AlphaFoldDB" id="A0A6L5X6L5"/>
<dbReference type="SMART" id="SM00072">
    <property type="entry name" value="GuKc"/>
    <property type="match status" value="1"/>
</dbReference>
<dbReference type="InterPro" id="IPR027417">
    <property type="entry name" value="P-loop_NTPase"/>
</dbReference>
<dbReference type="EMBL" id="VULZ01000004">
    <property type="protein sequence ID" value="MSS14524.1"/>
    <property type="molecule type" value="Genomic_DNA"/>
</dbReference>
<dbReference type="GO" id="GO:0004385">
    <property type="term" value="F:GMP kinase activity"/>
    <property type="evidence" value="ECO:0007669"/>
    <property type="project" value="UniProtKB-EC"/>
</dbReference>
<gene>
    <name evidence="7" type="ORF">FYJ35_05615</name>
</gene>
<dbReference type="InterPro" id="IPR008145">
    <property type="entry name" value="GK/Ca_channel_bsu"/>
</dbReference>
<dbReference type="PANTHER" id="PTHR23117:SF13">
    <property type="entry name" value="GUANYLATE KINASE"/>
    <property type="match status" value="1"/>
</dbReference>
<dbReference type="Proteomes" id="UP000481852">
    <property type="component" value="Unassembled WGS sequence"/>
</dbReference>
<dbReference type="GO" id="GO:0005829">
    <property type="term" value="C:cytosol"/>
    <property type="evidence" value="ECO:0007669"/>
    <property type="project" value="TreeGrafter"/>
</dbReference>
<protein>
    <submittedName>
        <fullName evidence="7">Guanylate kinase</fullName>
    </submittedName>
</protein>